<keyword evidence="1" id="KW-0472">Membrane</keyword>
<keyword evidence="3" id="KW-0479">Metal-binding</keyword>
<keyword evidence="1" id="KW-1133">Transmembrane helix</keyword>
<dbReference type="InterPro" id="IPR027383">
    <property type="entry name" value="Znf_put"/>
</dbReference>
<gene>
    <name evidence="3" type="ORF">MSL71_1470</name>
</gene>
<accession>A0A4U8YGL7</accession>
<feature type="domain" description="Putative zinc-finger" evidence="2">
    <location>
        <begin position="8"/>
        <end position="36"/>
    </location>
</feature>
<protein>
    <submittedName>
        <fullName evidence="3">Putative zinc-finger</fullName>
    </submittedName>
</protein>
<proteinExistence type="predicted"/>
<dbReference type="InterPro" id="IPR041916">
    <property type="entry name" value="Anti_sigma_zinc_sf"/>
</dbReference>
<dbReference type="EMBL" id="CAADHO010000001">
    <property type="protein sequence ID" value="VFQ42526.1"/>
    <property type="molecule type" value="Genomic_DNA"/>
</dbReference>
<dbReference type="Gene3D" id="1.10.10.1320">
    <property type="entry name" value="Anti-sigma factor, zinc-finger domain"/>
    <property type="match status" value="1"/>
</dbReference>
<dbReference type="GO" id="GO:0008270">
    <property type="term" value="F:zinc ion binding"/>
    <property type="evidence" value="ECO:0007669"/>
    <property type="project" value="UniProtKB-KW"/>
</dbReference>
<keyword evidence="3" id="KW-0863">Zinc-finger</keyword>
<dbReference type="Pfam" id="PF13490">
    <property type="entry name" value="zf-HC2"/>
    <property type="match status" value="1"/>
</dbReference>
<dbReference type="AlphaFoldDB" id="A0A4U8YGL7"/>
<organism evidence="3 4">
    <name type="scientific">Desulfoluna butyratoxydans</name>
    <dbReference type="NCBI Taxonomy" id="231438"/>
    <lineage>
        <taxon>Bacteria</taxon>
        <taxon>Pseudomonadati</taxon>
        <taxon>Thermodesulfobacteriota</taxon>
        <taxon>Desulfobacteria</taxon>
        <taxon>Desulfobacterales</taxon>
        <taxon>Desulfolunaceae</taxon>
        <taxon>Desulfoluna</taxon>
    </lineage>
</organism>
<keyword evidence="3" id="KW-0862">Zinc</keyword>
<dbReference type="Proteomes" id="UP000507962">
    <property type="component" value="Unassembled WGS sequence"/>
</dbReference>
<reference evidence="3 4" key="1">
    <citation type="submission" date="2019-03" db="EMBL/GenBank/DDBJ databases">
        <authorList>
            <person name="Nijsse B."/>
        </authorList>
    </citation>
    <scope>NUCLEOTIDE SEQUENCE [LARGE SCALE GENOMIC DNA]</scope>
    <source>
        <strain evidence="3">Desulfoluna butyratoxydans MSL71</strain>
    </source>
</reference>
<evidence type="ECO:0000313" key="3">
    <source>
        <dbReference type="EMBL" id="VFQ42526.1"/>
    </source>
</evidence>
<evidence type="ECO:0000313" key="4">
    <source>
        <dbReference type="Proteomes" id="UP000507962"/>
    </source>
</evidence>
<dbReference type="RefSeq" id="WP_180136768.1">
    <property type="nucleotide sequence ID" value="NZ_CAADHO010000001.1"/>
</dbReference>
<keyword evidence="1" id="KW-0812">Transmembrane</keyword>
<feature type="transmembrane region" description="Helical" evidence="1">
    <location>
        <begin position="90"/>
        <end position="110"/>
    </location>
</feature>
<evidence type="ECO:0000259" key="2">
    <source>
        <dbReference type="Pfam" id="PF13490"/>
    </source>
</evidence>
<evidence type="ECO:0000256" key="1">
    <source>
        <dbReference type="SAM" id="Phobius"/>
    </source>
</evidence>
<name>A0A4U8YGL7_9BACT</name>
<sequence>MEHPLDETLHAYVDNALDRQGEKAVEAHLSRCPSCRREVDELALLFDDLKGLPSPPPDRKMVTRILLARRREEASRPVTFNLIGALFGRIGWAAVAVGLMAGGLLGYASLTTRGLDRPTQEAAHTLAQEDPFLGYLISDNGDVL</sequence>
<keyword evidence="4" id="KW-1185">Reference proteome</keyword>